<dbReference type="InterPro" id="IPR008969">
    <property type="entry name" value="CarboxyPept-like_regulatory"/>
</dbReference>
<reference evidence="2" key="1">
    <citation type="journal article" date="2019" name="Int. J. Syst. Evol. Microbiol.">
        <title>The Global Catalogue of Microorganisms (GCM) 10K type strain sequencing project: providing services to taxonomists for standard genome sequencing and annotation.</title>
        <authorList>
            <consortium name="The Broad Institute Genomics Platform"/>
            <consortium name="The Broad Institute Genome Sequencing Center for Infectious Disease"/>
            <person name="Wu L."/>
            <person name="Ma J."/>
        </authorList>
    </citation>
    <scope>NUCLEOTIDE SEQUENCE [LARGE SCALE GENOMIC DNA]</scope>
    <source>
        <strain evidence="2">JCM 16112</strain>
    </source>
</reference>
<name>A0ABP3YAC0_9BACT</name>
<comment type="caution">
    <text evidence="1">The sequence shown here is derived from an EMBL/GenBank/DDBJ whole genome shotgun (WGS) entry which is preliminary data.</text>
</comment>
<organism evidence="1 2">
    <name type="scientific">Algoriphagus jejuensis</name>
    <dbReference type="NCBI Taxonomy" id="419934"/>
    <lineage>
        <taxon>Bacteria</taxon>
        <taxon>Pseudomonadati</taxon>
        <taxon>Bacteroidota</taxon>
        <taxon>Cytophagia</taxon>
        <taxon>Cytophagales</taxon>
        <taxon>Cyclobacteriaceae</taxon>
        <taxon>Algoriphagus</taxon>
    </lineage>
</organism>
<dbReference type="EMBL" id="BAAAFI010000002">
    <property type="protein sequence ID" value="GAA0877942.1"/>
    <property type="molecule type" value="Genomic_DNA"/>
</dbReference>
<dbReference type="InterPro" id="IPR043741">
    <property type="entry name" value="DUF5686"/>
</dbReference>
<dbReference type="Gene3D" id="2.60.40.1120">
    <property type="entry name" value="Carboxypeptidase-like, regulatory domain"/>
    <property type="match status" value="1"/>
</dbReference>
<keyword evidence="2" id="KW-1185">Reference proteome</keyword>
<dbReference type="RefSeq" id="WP_343848854.1">
    <property type="nucleotide sequence ID" value="NZ_BAAAFI010000002.1"/>
</dbReference>
<dbReference type="Proteomes" id="UP001500469">
    <property type="component" value="Unassembled WGS sequence"/>
</dbReference>
<evidence type="ECO:0000313" key="2">
    <source>
        <dbReference type="Proteomes" id="UP001500469"/>
    </source>
</evidence>
<proteinExistence type="predicted"/>
<dbReference type="Pfam" id="PF18939">
    <property type="entry name" value="DUF5686"/>
    <property type="match status" value="1"/>
</dbReference>
<evidence type="ECO:0000313" key="1">
    <source>
        <dbReference type="EMBL" id="GAA0877942.1"/>
    </source>
</evidence>
<sequence length="884" mass="101804">MIRKPFFFLTTLFFVVQSVSLAQGIRGKIANTDGEPLAYASVYIRNLEDGVPTNENGMYEFRLKPGFYDVIVQFLGYKSQLETVEIKDSWVDLNFTLEPQIYNLSEVEVRAGAEDPALTIMRKAISKAKYHRLQLQQYSTTVYLKGTGQLTDAPFFMKKTLEEEGLKLNEAYTSESVSRITFTLPNKVDEKVISIRTNGDNQGTSPAPYLQTSFYQDQINEIVSPLSRYAFQYYQFKYEGSFFDQDVMVSKIKVTPRARGERVFEGYIYIIEGLWAIHSLDLKTSLLGFQITAKQQYAPVAENVWMPLTHTYTFGGKIFGFAGEFKYLASTREYEVVLNPDLIAVPEIIDEKVQDVPQDVAKFDKSVSALEQLASEEPKSRKEYRKLLNEYEKESLKESQEDSKEPVVSERYYSVDSLAKKRNQSYWDSIRPVPLTVKEVEGYKRDDSLATVETAKMSEVDSVAKKAKKGFKPLEVLTGGSYSFGKGVSMGFKSNLTKISFNTVEGWKVGMGLFYRKYSEVKLADSVNKVRKSFNIEPEIRYGFSSDRFYGKVDFRWSHTQPMAAQTWGIEGGRYIYQFNSENPIQEQVNAIYSLLVRRNYMKLYEQDFARAYWSHRVNYGLTYRVNFTWAERRELFNNSNYSFYNKPEREYTPNRPENVEASDAAFQDHQAAKLRASVEWRPGLTYSIRNGRKTPNYSRSPLITFTYQKAFSGLTTSDNASDFDQLEVGLKHDVSFGASGKLDFNVTAGTFLNSDQVYFQDYMHFGGNRTIFSNFGPASNFRFMDYYKYSTSSSYVSGIAHYQFRKFLLTQLPMLRYSGVRENIFVNYLKTQNSPHYTEVGYSLDNLFRIFRLELGVAFENGKYLRSGPLFGIATFINVNFED</sequence>
<protein>
    <submittedName>
        <fullName evidence="1">DUF5686 and carboxypeptidase regulatory-like domain-containing protein</fullName>
    </submittedName>
</protein>
<dbReference type="Pfam" id="PF13715">
    <property type="entry name" value="CarbopepD_reg_2"/>
    <property type="match status" value="1"/>
</dbReference>
<accession>A0ABP3YAC0</accession>
<dbReference type="SUPFAM" id="SSF49464">
    <property type="entry name" value="Carboxypeptidase regulatory domain-like"/>
    <property type="match status" value="1"/>
</dbReference>
<gene>
    <name evidence="1" type="ORF">GCM10009119_09100</name>
</gene>